<name>A0A1K2IKH1_9FLAO</name>
<dbReference type="SUPFAM" id="SSF69318">
    <property type="entry name" value="Integrin alpha N-terminal domain"/>
    <property type="match status" value="3"/>
</dbReference>
<dbReference type="PANTHER" id="PTHR16026">
    <property type="entry name" value="CARTILAGE ACIDIC PROTEIN 1"/>
    <property type="match status" value="1"/>
</dbReference>
<dbReference type="PROSITE" id="PS51257">
    <property type="entry name" value="PROKAR_LIPOPROTEIN"/>
    <property type="match status" value="1"/>
</dbReference>
<keyword evidence="4" id="KW-1185">Reference proteome</keyword>
<dbReference type="Gene3D" id="2.130.10.130">
    <property type="entry name" value="Integrin alpha, N-terminal"/>
    <property type="match status" value="4"/>
</dbReference>
<reference evidence="3 4" key="1">
    <citation type="submission" date="2016-10" db="EMBL/GenBank/DDBJ databases">
        <authorList>
            <person name="de Groot N.N."/>
        </authorList>
    </citation>
    <scope>NUCLEOTIDE SEQUENCE [LARGE SCALE GENOMIC DNA]</scope>
    <source>
        <strain evidence="3 4">DSM 18180</strain>
    </source>
</reference>
<proteinExistence type="predicted"/>
<protein>
    <submittedName>
        <fullName evidence="3">Repeat domain-containing protein</fullName>
    </submittedName>
</protein>
<keyword evidence="1" id="KW-0732">Signal</keyword>
<accession>A0A1K2IKH1</accession>
<evidence type="ECO:0000259" key="2">
    <source>
        <dbReference type="Pfam" id="PF07593"/>
    </source>
</evidence>
<feature type="domain" description="ASPIC/UnbV" evidence="2">
    <location>
        <begin position="533"/>
        <end position="600"/>
    </location>
</feature>
<dbReference type="Pfam" id="PF13517">
    <property type="entry name" value="FG-GAP_3"/>
    <property type="match status" value="6"/>
</dbReference>
<dbReference type="InterPro" id="IPR011519">
    <property type="entry name" value="UnbV_ASPIC"/>
</dbReference>
<dbReference type="AlphaFoldDB" id="A0A1K2IKH1"/>
<dbReference type="Proteomes" id="UP000182544">
    <property type="component" value="Unassembled WGS sequence"/>
</dbReference>
<dbReference type="InterPro" id="IPR013517">
    <property type="entry name" value="FG-GAP"/>
</dbReference>
<dbReference type="Pfam" id="PF07593">
    <property type="entry name" value="UnbV_ASPIC"/>
    <property type="match status" value="1"/>
</dbReference>
<evidence type="ECO:0000313" key="3">
    <source>
        <dbReference type="EMBL" id="SFZ92762.1"/>
    </source>
</evidence>
<gene>
    <name evidence="3" type="ORF">SAMN05428642_102963</name>
</gene>
<evidence type="ECO:0000256" key="1">
    <source>
        <dbReference type="ARBA" id="ARBA00022729"/>
    </source>
</evidence>
<sequence>MMGFKKKYIYNLFNIFFLLLLYSCNKDKVLFRQLDDKLTGIDFTNKLLDTPELNILTYLYYYNGAGVSVGDFNNDGLTDIYFTSNQEEDKLYINLGDFHFKDITSLTGIVNNKGWTTGVTTVDINNDGLLDIYICKTTPIFNDEADSNLLFVNQGIKNGMPLFKEESSVYGLNFKGYSTQAVFFDYDLDSDLDMFLLNHSVHPNRTYGNGRKRTKIDSLSGDKLFENVDGFYKDVSGNAGIFQGEIGYGLGVSVSDINNDGYPDIYVGNDFFENDYLYINQKDKTFKEVISNDKSKLGHTTHFSMGNSISDLNNDGNMDIVSLDMLPENLNTYKTSGLEYPYQTYESYLKNGYSPQFMQNTFHVNSGNGSFKEVGFLSGIAATEWSWSPLVADYDNDGEKDIYITNGILGATNNMDFINFISNEAIQKKLNDNMTKKDMDLVNMIPKKKLQNYFFKNNGNNTFDNLTNIWSENNVSYSNGATYADLDNDGDLDILVNNVNEVAFVLKNTLKKDSIKNGFLKVKFKGSKKNILGIGTKVYAYINGKLIAHENYTTRGYLSSVEPRIHIGLGQNKSIDSLQVIWTNGSFQTIKDVEVNQEITVSIKNAKGNFYSNPKNKQDSFLVNVKELFDFKHEDNSSIEFNRDPLIPYASTNLGSSTSVSDVNNDGLEDVFICGGKQQASKLFLQNKEGEFRPVQDELFKESAINEDIHSAFFDANGDGFKDLIVVSGGNEFKRGEPLKPRLYLNKKGLFVHDSIQFESVEVNASKVVTIDIENDGDLDVVITSNLIPWEFGKTPQQYIFENDGKGNFNDVSSTFGKEFQNIGNIQDVFWIDLNGDELNDAIAVGYWMPISVFINDGKKLNLQTNNSLGETNGWWNSLKVEDFDKDGDLDIVAGNWGLNTRLKASLNQPVTLYSNDFDDNGTIDPIVTCFYQDQETPFSSKDELAKQIPLINKKYLSYQNFAKAKFTDLLPNKKINEAYKKEAYELATCYFENQGDNTFKKHQLPIMTQVSIVNDIFVDDFNNDNFLDILLVGNNYDVSTHLGKLDASHGTLLLNDRKGFFNEIINQQFDISGPARDIQKIRIGDNSYYIVSRNNDTPIFLKKNK</sequence>
<evidence type="ECO:0000313" key="4">
    <source>
        <dbReference type="Proteomes" id="UP000182544"/>
    </source>
</evidence>
<dbReference type="InterPro" id="IPR028994">
    <property type="entry name" value="Integrin_alpha_N"/>
</dbReference>
<organism evidence="3 4">
    <name type="scientific">Flaviramulus basaltis</name>
    <dbReference type="NCBI Taxonomy" id="369401"/>
    <lineage>
        <taxon>Bacteria</taxon>
        <taxon>Pseudomonadati</taxon>
        <taxon>Bacteroidota</taxon>
        <taxon>Flavobacteriia</taxon>
        <taxon>Flavobacteriales</taxon>
        <taxon>Flavobacteriaceae</taxon>
        <taxon>Flaviramulus</taxon>
    </lineage>
</organism>
<dbReference type="STRING" id="369401.SAMN05428642_102963"/>
<dbReference type="EMBL" id="FPKV01000002">
    <property type="protein sequence ID" value="SFZ92762.1"/>
    <property type="molecule type" value="Genomic_DNA"/>
</dbReference>
<dbReference type="InterPro" id="IPR027039">
    <property type="entry name" value="Crtac1"/>
</dbReference>
<dbReference type="PANTHER" id="PTHR16026:SF0">
    <property type="entry name" value="CARTILAGE ACIDIC PROTEIN 1"/>
    <property type="match status" value="1"/>
</dbReference>